<dbReference type="InterPro" id="IPR003462">
    <property type="entry name" value="ODC_Mu_crystall"/>
</dbReference>
<proteinExistence type="predicted"/>
<dbReference type="EMBL" id="JBHSIS010000017">
    <property type="protein sequence ID" value="MFC4856997.1"/>
    <property type="molecule type" value="Genomic_DNA"/>
</dbReference>
<evidence type="ECO:0008006" key="3">
    <source>
        <dbReference type="Google" id="ProtNLM"/>
    </source>
</evidence>
<reference evidence="2" key="1">
    <citation type="journal article" date="2019" name="Int. J. Syst. Evol. Microbiol.">
        <title>The Global Catalogue of Microorganisms (GCM) 10K type strain sequencing project: providing services to taxonomists for standard genome sequencing and annotation.</title>
        <authorList>
            <consortium name="The Broad Institute Genomics Platform"/>
            <consortium name="The Broad Institute Genome Sequencing Center for Infectious Disease"/>
            <person name="Wu L."/>
            <person name="Ma J."/>
        </authorList>
    </citation>
    <scope>NUCLEOTIDE SEQUENCE [LARGE SCALE GENOMIC DNA]</scope>
    <source>
        <strain evidence="2">ZS-22-S1</strain>
    </source>
</reference>
<sequence length="306" mass="31987">MDKTVLRLDTDDVWRTLEKVDPVAVLAEELIKRTIGHPDRTREPGCVPWSGGQVECVLAEDVEPGLSCAIPAASLRAVHVAALAALATHELLAPGGVTVAMLGTAAATQPQLSVLARHVPDIIHVAMRLTDEPTSVPLEPRLVDQLDFAGIGLSVVPKLADSLFGANLVVAVSEGAMTEGPGEAPIGHLVRGTLLVNASGHDLPAALVDRADQIYVDDLALLPEHAGRHVVGKHLENVKKGSVTHTRPPAIAADLGLLLSGAHHGREQQDDIVVVELLSAGTPNIELAKKIAEAALHNGLGVRVPA</sequence>
<dbReference type="Proteomes" id="UP001595859">
    <property type="component" value="Unassembled WGS sequence"/>
</dbReference>
<organism evidence="1 2">
    <name type="scientific">Actinophytocola glycyrrhizae</name>
    <dbReference type="NCBI Taxonomy" id="2044873"/>
    <lineage>
        <taxon>Bacteria</taxon>
        <taxon>Bacillati</taxon>
        <taxon>Actinomycetota</taxon>
        <taxon>Actinomycetes</taxon>
        <taxon>Pseudonocardiales</taxon>
        <taxon>Pseudonocardiaceae</taxon>
    </lineage>
</organism>
<dbReference type="Gene3D" id="3.40.50.720">
    <property type="entry name" value="NAD(P)-binding Rossmann-like Domain"/>
    <property type="match status" value="1"/>
</dbReference>
<name>A0ABV9S932_9PSEU</name>
<dbReference type="Pfam" id="PF02423">
    <property type="entry name" value="OCD_Mu_crystall"/>
    <property type="match status" value="1"/>
</dbReference>
<dbReference type="InterPro" id="IPR023401">
    <property type="entry name" value="ODC_N"/>
</dbReference>
<dbReference type="Gene3D" id="3.30.1780.10">
    <property type="entry name" value="ornithine cyclodeaminase, domain 1"/>
    <property type="match status" value="1"/>
</dbReference>
<keyword evidence="2" id="KW-1185">Reference proteome</keyword>
<accession>A0ABV9S932</accession>
<protein>
    <recommendedName>
        <fullName evidence="3">Ornithine cyclodeaminase</fullName>
    </recommendedName>
</protein>
<evidence type="ECO:0000313" key="1">
    <source>
        <dbReference type="EMBL" id="MFC4856997.1"/>
    </source>
</evidence>
<comment type="caution">
    <text evidence="1">The sequence shown here is derived from an EMBL/GenBank/DDBJ whole genome shotgun (WGS) entry which is preliminary data.</text>
</comment>
<evidence type="ECO:0000313" key="2">
    <source>
        <dbReference type="Proteomes" id="UP001595859"/>
    </source>
</evidence>
<dbReference type="RefSeq" id="WP_378058989.1">
    <property type="nucleotide sequence ID" value="NZ_JBHSIS010000017.1"/>
</dbReference>
<dbReference type="SUPFAM" id="SSF51735">
    <property type="entry name" value="NAD(P)-binding Rossmann-fold domains"/>
    <property type="match status" value="1"/>
</dbReference>
<gene>
    <name evidence="1" type="ORF">ACFPCV_26170</name>
</gene>
<dbReference type="InterPro" id="IPR036291">
    <property type="entry name" value="NAD(P)-bd_dom_sf"/>
</dbReference>